<organism evidence="2 3">
    <name type="scientific">Tricholomella constricta</name>
    <dbReference type="NCBI Taxonomy" id="117010"/>
    <lineage>
        <taxon>Eukaryota</taxon>
        <taxon>Fungi</taxon>
        <taxon>Dikarya</taxon>
        <taxon>Basidiomycota</taxon>
        <taxon>Agaricomycotina</taxon>
        <taxon>Agaricomycetes</taxon>
        <taxon>Agaricomycetidae</taxon>
        <taxon>Agaricales</taxon>
        <taxon>Tricholomatineae</taxon>
        <taxon>Lyophyllaceae</taxon>
        <taxon>Tricholomella</taxon>
    </lineage>
</organism>
<feature type="compositionally biased region" description="Acidic residues" evidence="1">
    <location>
        <begin position="223"/>
        <end position="235"/>
    </location>
</feature>
<reference evidence="2 3" key="1">
    <citation type="journal article" date="2020" name="ISME J.">
        <title>Uncovering the hidden diversity of litter-decomposition mechanisms in mushroom-forming fungi.</title>
        <authorList>
            <person name="Floudas D."/>
            <person name="Bentzer J."/>
            <person name="Ahren D."/>
            <person name="Johansson T."/>
            <person name="Persson P."/>
            <person name="Tunlid A."/>
        </authorList>
    </citation>
    <scope>NUCLEOTIDE SEQUENCE [LARGE SCALE GENOMIC DNA]</scope>
    <source>
        <strain evidence="2 3">CBS 661.87</strain>
    </source>
</reference>
<evidence type="ECO:0000256" key="1">
    <source>
        <dbReference type="SAM" id="MobiDB-lite"/>
    </source>
</evidence>
<name>A0A8H5H358_9AGAR</name>
<feature type="compositionally biased region" description="Basic and acidic residues" evidence="1">
    <location>
        <begin position="111"/>
        <end position="126"/>
    </location>
</feature>
<evidence type="ECO:0000313" key="2">
    <source>
        <dbReference type="EMBL" id="KAF5375934.1"/>
    </source>
</evidence>
<feature type="region of interest" description="Disordered" evidence="1">
    <location>
        <begin position="419"/>
        <end position="453"/>
    </location>
</feature>
<feature type="compositionally biased region" description="Polar residues" evidence="1">
    <location>
        <begin position="187"/>
        <end position="196"/>
    </location>
</feature>
<dbReference type="OrthoDB" id="3051288at2759"/>
<sequence length="453" mass="49876">MSTSRSTSSNRDSNAIRASVFDVCLQLGALDDNSLVAEWMFNDPSTDSDSSSWNRNRRTRFQEVISSGWEVTEENGHTERNRRHFLPFSFKTSVFAARLRAGPRHQTGVVETRDQVTEEPSAREFEPGQVSLSRRSFFKRSVHKPVAPRASQVTPGRPAHGRVSTNPKSFFHRKNRCEGAPRYPPGDSTNSEATNPPSAPVLVSNPTAPDTQPADPPQSPQDLLEDGDDEWEEVEATPGSPLYPLNNKGINPPALFPHGDKNHHYPAAITNTEPEPDAEIDIRGATHHSLTFAFPRIMFRRASSRGSPSSQQKRASKASQKSQTPSPLPTPTPSPRKNLSILTGRANMKQKRGHHRGLSSSLPSSPFVLLTSDSSSTMPQPTSRIVFSAEDAPVRPTAQSLSEAQSRSMGYHNQFFVNGRVEGKEGRRPKSVSVPTPPPKREVVPFPAMKVST</sequence>
<protein>
    <submittedName>
        <fullName evidence="2">Uncharacterized protein</fullName>
    </submittedName>
</protein>
<evidence type="ECO:0000313" key="3">
    <source>
        <dbReference type="Proteomes" id="UP000565441"/>
    </source>
</evidence>
<dbReference type="AlphaFoldDB" id="A0A8H5H358"/>
<gene>
    <name evidence="2" type="ORF">D9615_008275</name>
</gene>
<dbReference type="EMBL" id="JAACJP010000031">
    <property type="protein sequence ID" value="KAF5375934.1"/>
    <property type="molecule type" value="Genomic_DNA"/>
</dbReference>
<keyword evidence="3" id="KW-1185">Reference proteome</keyword>
<proteinExistence type="predicted"/>
<feature type="region of interest" description="Disordered" evidence="1">
    <location>
        <begin position="302"/>
        <end position="339"/>
    </location>
</feature>
<dbReference type="Proteomes" id="UP000565441">
    <property type="component" value="Unassembled WGS sequence"/>
</dbReference>
<comment type="caution">
    <text evidence="2">The sequence shown here is derived from an EMBL/GenBank/DDBJ whole genome shotgun (WGS) entry which is preliminary data.</text>
</comment>
<accession>A0A8H5H358</accession>
<feature type="compositionally biased region" description="Low complexity" evidence="1">
    <location>
        <begin position="307"/>
        <end position="325"/>
    </location>
</feature>
<feature type="region of interest" description="Disordered" evidence="1">
    <location>
        <begin position="110"/>
        <end position="272"/>
    </location>
</feature>